<evidence type="ECO:0000313" key="4">
    <source>
        <dbReference type="EMBL" id="AEJ42839.1"/>
    </source>
</evidence>
<dbReference type="HOGENOM" id="CLU_056607_6_2_9"/>
<dbReference type="InterPro" id="IPR016181">
    <property type="entry name" value="Acyl_CoA_acyltransferase"/>
</dbReference>
<reference evidence="5" key="2">
    <citation type="submission" date="2011-06" db="EMBL/GenBank/DDBJ databases">
        <title>The complete genome sequence of Alicyclobacillus acidocaldarius sp. Tc-4-1.</title>
        <authorList>
            <person name="Chen Y."/>
            <person name="He Y."/>
            <person name="Dong Z."/>
            <person name="Hu S."/>
        </authorList>
    </citation>
    <scope>NUCLEOTIDE SEQUENCE [LARGE SCALE GENOMIC DNA]</scope>
    <source>
        <strain evidence="5">Tc-4-1</strain>
    </source>
</reference>
<proteinExistence type="predicted"/>
<evidence type="ECO:0000256" key="2">
    <source>
        <dbReference type="ARBA" id="ARBA00023315"/>
    </source>
</evidence>
<keyword evidence="2" id="KW-0012">Acyltransferase</keyword>
<dbReference type="CDD" id="cd04301">
    <property type="entry name" value="NAT_SF"/>
    <property type="match status" value="1"/>
</dbReference>
<dbReference type="Gene3D" id="3.40.630.30">
    <property type="match status" value="1"/>
</dbReference>
<dbReference type="PATRIC" id="fig|1048834.4.peg.840"/>
<keyword evidence="1 4" id="KW-0808">Transferase</keyword>
<organism evidence="4 5">
    <name type="scientific">Alicyclobacillus acidocaldarius (strain Tc-4-1)</name>
    <name type="common">Bacillus acidocaldarius</name>
    <dbReference type="NCBI Taxonomy" id="1048834"/>
    <lineage>
        <taxon>Bacteria</taxon>
        <taxon>Bacillati</taxon>
        <taxon>Bacillota</taxon>
        <taxon>Bacilli</taxon>
        <taxon>Bacillales</taxon>
        <taxon>Alicyclobacillaceae</taxon>
        <taxon>Alicyclobacillus</taxon>
    </lineage>
</organism>
<dbReference type="AlphaFoldDB" id="F8IFD7"/>
<dbReference type="GO" id="GO:0016747">
    <property type="term" value="F:acyltransferase activity, transferring groups other than amino-acyl groups"/>
    <property type="evidence" value="ECO:0007669"/>
    <property type="project" value="InterPro"/>
</dbReference>
<evidence type="ECO:0000313" key="5">
    <source>
        <dbReference type="Proteomes" id="UP000000292"/>
    </source>
</evidence>
<evidence type="ECO:0000256" key="1">
    <source>
        <dbReference type="ARBA" id="ARBA00022679"/>
    </source>
</evidence>
<dbReference type="SUPFAM" id="SSF55729">
    <property type="entry name" value="Acyl-CoA N-acyltransferases (Nat)"/>
    <property type="match status" value="1"/>
</dbReference>
<dbReference type="EMBL" id="CP002902">
    <property type="protein sequence ID" value="AEJ42839.1"/>
    <property type="molecule type" value="Genomic_DNA"/>
</dbReference>
<feature type="domain" description="N-acetyltransferase" evidence="3">
    <location>
        <begin position="24"/>
        <end position="171"/>
    </location>
</feature>
<dbReference type="eggNOG" id="COG2153">
    <property type="taxonomic scope" value="Bacteria"/>
</dbReference>
<evidence type="ECO:0000259" key="3">
    <source>
        <dbReference type="PROSITE" id="PS51186"/>
    </source>
</evidence>
<dbReference type="KEGG" id="aad:TC41_0886"/>
<accession>F8IFD7</accession>
<protein>
    <submittedName>
        <fullName evidence="4">GCN5-related N-acetyltransferase</fullName>
    </submittedName>
</protein>
<dbReference type="InterPro" id="IPR000182">
    <property type="entry name" value="GNAT_dom"/>
</dbReference>
<dbReference type="PANTHER" id="PTHR43877">
    <property type="entry name" value="AMINOALKYLPHOSPHONATE N-ACETYLTRANSFERASE-RELATED-RELATED"/>
    <property type="match status" value="1"/>
</dbReference>
<dbReference type="Pfam" id="PF13673">
    <property type="entry name" value="Acetyltransf_10"/>
    <property type="match status" value="1"/>
</dbReference>
<dbReference type="InterPro" id="IPR050832">
    <property type="entry name" value="Bact_Acetyltransf"/>
</dbReference>
<dbReference type="Proteomes" id="UP000000292">
    <property type="component" value="Chromosome"/>
</dbReference>
<name>F8IFD7_ALIAT</name>
<gene>
    <name evidence="4" type="ordered locus">TC41_0886</name>
</gene>
<sequence>MQIPVELYASRKMSSKSLGVLGMRAVKVVNEAQLRDCLSIRRQVFIEEQRVPEELEIDEFDHPDRAVHVLLYDDDGAPVATARFRPYHPGDHRTAKVQRVAVLGHLRGRGLGREVMQAVEELVREGGFQEIVLDAQLHAEQFYQKLGYRRVSNDVFEDAGIPHVRMQKSLT</sequence>
<dbReference type="STRING" id="1048834.TC41_0886"/>
<dbReference type="PROSITE" id="PS51186">
    <property type="entry name" value="GNAT"/>
    <property type="match status" value="1"/>
</dbReference>
<reference evidence="4 5" key="1">
    <citation type="journal article" date="2011" name="J. Bacteriol.">
        <title>Complete Genome Sequence of Alicyclobacillus acidocaldarius Strain Tc-4-1.</title>
        <authorList>
            <person name="Chen Y."/>
            <person name="He Y."/>
            <person name="Zhang B."/>
            <person name="Yang J."/>
            <person name="Li W."/>
            <person name="Dong Z."/>
            <person name="Hu S."/>
        </authorList>
    </citation>
    <scope>NUCLEOTIDE SEQUENCE [LARGE SCALE GENOMIC DNA]</scope>
    <source>
        <strain evidence="4 5">Tc-4-1</strain>
    </source>
</reference>